<name>A0A0S1XCE7_THEBA</name>
<dbReference type="RefSeq" id="WP_056934042.1">
    <property type="nucleotide sequence ID" value="NZ_CP013050.1"/>
</dbReference>
<evidence type="ECO:0000256" key="3">
    <source>
        <dbReference type="ARBA" id="ARBA00022630"/>
    </source>
</evidence>
<gene>
    <name evidence="7" type="ORF">TBCH5v1_1479</name>
</gene>
<evidence type="ECO:0000256" key="2">
    <source>
        <dbReference type="ARBA" id="ARBA00001966"/>
    </source>
</evidence>
<comment type="cofactor">
    <cofactor evidence="1">
        <name>FMN</name>
        <dbReference type="ChEBI" id="CHEBI:58210"/>
    </cofactor>
</comment>
<evidence type="ECO:0000256" key="5">
    <source>
        <dbReference type="ARBA" id="ARBA00038292"/>
    </source>
</evidence>
<organism evidence="7 8">
    <name type="scientific">Thermococcus barophilus</name>
    <dbReference type="NCBI Taxonomy" id="55802"/>
    <lineage>
        <taxon>Archaea</taxon>
        <taxon>Methanobacteriati</taxon>
        <taxon>Methanobacteriota</taxon>
        <taxon>Thermococci</taxon>
        <taxon>Thermococcales</taxon>
        <taxon>Thermococcaceae</taxon>
        <taxon>Thermococcus</taxon>
    </lineage>
</organism>
<dbReference type="PANTHER" id="PTHR43278:SF4">
    <property type="entry name" value="NAD(P)H-DEPENDENT FMN-CONTAINING OXIDOREDUCTASE YWQN-RELATED"/>
    <property type="match status" value="1"/>
</dbReference>
<dbReference type="InterPro" id="IPR029039">
    <property type="entry name" value="Flavoprotein-like_sf"/>
</dbReference>
<feature type="domain" description="NADPH-dependent FMN reductase-like" evidence="6">
    <location>
        <begin position="1"/>
        <end position="151"/>
    </location>
</feature>
<dbReference type="PANTHER" id="PTHR43278">
    <property type="entry name" value="NAD(P)H-DEPENDENT FMN-CONTAINING OXIDOREDUCTASE YWQN-RELATED"/>
    <property type="match status" value="1"/>
</dbReference>
<dbReference type="InterPro" id="IPR005025">
    <property type="entry name" value="FMN_Rdtase-like_dom"/>
</dbReference>
<evidence type="ECO:0000313" key="8">
    <source>
        <dbReference type="Proteomes" id="UP000066042"/>
    </source>
</evidence>
<dbReference type="SUPFAM" id="SSF52218">
    <property type="entry name" value="Flavoproteins"/>
    <property type="match status" value="1"/>
</dbReference>
<dbReference type="EMBL" id="CP013050">
    <property type="protein sequence ID" value="ALM75396.1"/>
    <property type="molecule type" value="Genomic_DNA"/>
</dbReference>
<keyword evidence="4" id="KW-0288">FMN</keyword>
<evidence type="ECO:0000313" key="7">
    <source>
        <dbReference type="EMBL" id="ALM75396.1"/>
    </source>
</evidence>
<dbReference type="GO" id="GO:0016491">
    <property type="term" value="F:oxidoreductase activity"/>
    <property type="evidence" value="ECO:0007669"/>
    <property type="project" value="InterPro"/>
</dbReference>
<accession>A0A0S1XCE7</accession>
<evidence type="ECO:0000256" key="4">
    <source>
        <dbReference type="ARBA" id="ARBA00022643"/>
    </source>
</evidence>
<dbReference type="Pfam" id="PF03358">
    <property type="entry name" value="FMN_red"/>
    <property type="match status" value="1"/>
</dbReference>
<dbReference type="PATRIC" id="fig|55802.8.peg.1457"/>
<dbReference type="InterPro" id="IPR051796">
    <property type="entry name" value="ISF_SsuE-like"/>
</dbReference>
<reference evidence="7 8" key="1">
    <citation type="journal article" date="2016" name="Genome Announc.">
        <title>Complete genome sequence of the hyperthermophilic and piezophilic archaeon Thermococcus barophilus Ch5, capable of growth at the expense of hydrogenogenesis from carbon monoxide and formate.</title>
        <authorList>
            <person name="Oger P."/>
            <person name="Sokolova T.G."/>
            <person name="Kozhevnikova D.A."/>
            <person name="Taranov E.A."/>
            <person name="Vannier P."/>
            <person name="Lee H.S."/>
            <person name="Kwon K.K."/>
            <person name="Kang S.G."/>
            <person name="Lee J.H."/>
            <person name="Bonch-Osmolovskaya E.A."/>
            <person name="Lebedinsky A.V."/>
        </authorList>
    </citation>
    <scope>NUCLEOTIDE SEQUENCE [LARGE SCALE GENOMIC DNA]</scope>
    <source>
        <strain evidence="8">Ch5</strain>
    </source>
</reference>
<protein>
    <recommendedName>
        <fullName evidence="6">NADPH-dependent FMN reductase-like domain-containing protein</fullName>
    </recommendedName>
</protein>
<dbReference type="GeneID" id="26136724"/>
<evidence type="ECO:0000256" key="1">
    <source>
        <dbReference type="ARBA" id="ARBA00001917"/>
    </source>
</evidence>
<dbReference type="Gene3D" id="3.40.50.360">
    <property type="match status" value="1"/>
</dbReference>
<dbReference type="STRING" id="55802.TBCH5v1_1479"/>
<sequence>MKVLALCCSPRKEGNTSKVISLLLEKLPANWQKEIIHLYDFDIKACGELCNAECLREDTCKVDALDERMKLLEALKSADVILIGTPIYNMDVPSKLRALLERNFLEDYLKNKVVALLIVSNLGGVKALCTLTSSLILDAQAIIAGAVIVPGYQEKEKTVNDSKNSNAG</sequence>
<keyword evidence="3" id="KW-0285">Flavoprotein</keyword>
<dbReference type="AlphaFoldDB" id="A0A0S1XCE7"/>
<comment type="similarity">
    <text evidence="5">Belongs to the SsuE family. Isf subfamily.</text>
</comment>
<dbReference type="Proteomes" id="UP000066042">
    <property type="component" value="Chromosome"/>
</dbReference>
<proteinExistence type="inferred from homology"/>
<comment type="cofactor">
    <cofactor evidence="2">
        <name>[4Fe-4S] cluster</name>
        <dbReference type="ChEBI" id="CHEBI:49883"/>
    </cofactor>
</comment>
<evidence type="ECO:0000259" key="6">
    <source>
        <dbReference type="Pfam" id="PF03358"/>
    </source>
</evidence>